<evidence type="ECO:0000256" key="2">
    <source>
        <dbReference type="ARBA" id="ARBA00008807"/>
    </source>
</evidence>
<feature type="transmembrane region" description="Helical" evidence="8">
    <location>
        <begin position="173"/>
        <end position="191"/>
    </location>
</feature>
<keyword evidence="3" id="KW-0813">Transport</keyword>
<keyword evidence="10" id="KW-1185">Reference proteome</keyword>
<reference evidence="9" key="2">
    <citation type="submission" date="2021-10" db="EMBL/GenBank/DDBJ databases">
        <title>Phylogenomics reveals ancestral predisposition of the termite-cultivated fungus Termitomyces towards a domesticated lifestyle.</title>
        <authorList>
            <person name="Auxier B."/>
            <person name="Grum-Grzhimaylo A."/>
            <person name="Cardenas M.E."/>
            <person name="Lodge J.D."/>
            <person name="Laessoe T."/>
            <person name="Pedersen O."/>
            <person name="Smith M.E."/>
            <person name="Kuyper T.W."/>
            <person name="Franco-Molano E.A."/>
            <person name="Baroni T.J."/>
            <person name="Aanen D.K."/>
        </authorList>
    </citation>
    <scope>NUCLEOTIDE SEQUENCE</scope>
    <source>
        <strain evidence="9">AP01</strain>
        <tissue evidence="9">Mycelium</tissue>
    </source>
</reference>
<dbReference type="PANTHER" id="PTHR31645:SF3">
    <property type="entry name" value="OLIGOPEPTIDE TRANSPORTER"/>
    <property type="match status" value="1"/>
</dbReference>
<comment type="subcellular location">
    <subcellularLocation>
        <location evidence="1">Membrane</location>
        <topology evidence="1">Multi-pass membrane protein</topology>
    </subcellularLocation>
</comment>
<feature type="transmembrane region" description="Helical" evidence="8">
    <location>
        <begin position="357"/>
        <end position="382"/>
    </location>
</feature>
<evidence type="ECO:0000313" key="9">
    <source>
        <dbReference type="EMBL" id="KAG5643399.1"/>
    </source>
</evidence>
<feature type="transmembrane region" description="Helical" evidence="8">
    <location>
        <begin position="447"/>
        <end position="465"/>
    </location>
</feature>
<feature type="transmembrane region" description="Helical" evidence="8">
    <location>
        <begin position="573"/>
        <end position="594"/>
    </location>
</feature>
<feature type="transmembrane region" description="Helical" evidence="8">
    <location>
        <begin position="92"/>
        <end position="113"/>
    </location>
</feature>
<comment type="caution">
    <text evidence="9">The sequence shown here is derived from an EMBL/GenBank/DDBJ whole genome shotgun (WGS) entry which is preliminary data.</text>
</comment>
<evidence type="ECO:0000256" key="8">
    <source>
        <dbReference type="SAM" id="Phobius"/>
    </source>
</evidence>
<keyword evidence="5 8" id="KW-1133">Transmembrane helix</keyword>
<sequence>MSAAVDPTNLPSVRREDSAGSYQNEKKPVAEEHEEEFEEYGDHDVSRPFPIAPDYVEETHQLTFRALFVGSVLGAIVGASNIYLGLKTGFTFGPQLFGAIFGFAILKAIAKVVPESGLLGRFLGGPFGPKENCTVQTAATASGGLGILFVSAVPAMYRLDLLSELPQQDIGKLIALTASAGFFGVFFVIPLRKYYIVHQKLTFPTPAATAYTIRSLHSGKSGAIAAKKKSLALLYSFVATFVYKVLTGYAPGVIFDWHIGWTLYRLGFTSIISLENYGWFIEFTPAFFGAGMLSGLNASWSFFGGSILAWGIIAPSLVKNGLAFGRPISEEYPLVSYVALSFKDPTLYVTHPSPRYWLLWPGVLMMLLYSFADVVISLLPLVRNISFSREAFNVRAWFAPRSSELDPEDEDQTPIEDRIPTPWWTIGLFLSTVMSCAILATQFHMNVGEAILALLLGFIFSFIGVQSSGHTDVNPVSTVAKASQLIFGGIAKASNLPTVPSQTLNLTAGVIAAGSAAQASDMTGDLKTGYLLRAKPRNQFVAQLVGSVVAVFLTSGLFILFTKASPCILHPPASGQCTYGAPSVSAWAAVAIAVSSPSLPIPSSSGYTAIALGIFSVISLFVKQYAIPRKYWGYVPNWNAVGLAFVVPQVYYSLAMAVGSSFNFFWLRSNPQSYDMYMFALSAGLLAGEGLGGVFQALLAIIGVDGGVYGTAIGCPGLEYCG</sequence>
<evidence type="ECO:0000256" key="1">
    <source>
        <dbReference type="ARBA" id="ARBA00004141"/>
    </source>
</evidence>
<accession>A0A9P7G5T6</accession>
<evidence type="ECO:0000256" key="7">
    <source>
        <dbReference type="SAM" id="MobiDB-lite"/>
    </source>
</evidence>
<evidence type="ECO:0008006" key="11">
    <source>
        <dbReference type="Google" id="ProtNLM"/>
    </source>
</evidence>
<feature type="transmembrane region" description="Helical" evidence="8">
    <location>
        <begin position="230"/>
        <end position="250"/>
    </location>
</feature>
<feature type="compositionally biased region" description="Basic and acidic residues" evidence="7">
    <location>
        <begin position="13"/>
        <end position="31"/>
    </location>
</feature>
<evidence type="ECO:0000256" key="6">
    <source>
        <dbReference type="ARBA" id="ARBA00023136"/>
    </source>
</evidence>
<dbReference type="AlphaFoldDB" id="A0A9P7G5T6"/>
<feature type="transmembrane region" description="Helical" evidence="8">
    <location>
        <begin position="133"/>
        <end position="153"/>
    </location>
</feature>
<evidence type="ECO:0000256" key="4">
    <source>
        <dbReference type="ARBA" id="ARBA00022692"/>
    </source>
</evidence>
<evidence type="ECO:0000313" key="10">
    <source>
        <dbReference type="Proteomes" id="UP000775547"/>
    </source>
</evidence>
<feature type="transmembrane region" description="Helical" evidence="8">
    <location>
        <begin position="540"/>
        <end position="561"/>
    </location>
</feature>
<name>A0A9P7G5T6_9AGAR</name>
<feature type="transmembrane region" description="Helical" evidence="8">
    <location>
        <begin position="262"/>
        <end position="280"/>
    </location>
</feature>
<dbReference type="Pfam" id="PF03169">
    <property type="entry name" value="OPT"/>
    <property type="match status" value="1"/>
</dbReference>
<organism evidence="9 10">
    <name type="scientific">Asterophora parasitica</name>
    <dbReference type="NCBI Taxonomy" id="117018"/>
    <lineage>
        <taxon>Eukaryota</taxon>
        <taxon>Fungi</taxon>
        <taxon>Dikarya</taxon>
        <taxon>Basidiomycota</taxon>
        <taxon>Agaricomycotina</taxon>
        <taxon>Agaricomycetes</taxon>
        <taxon>Agaricomycetidae</taxon>
        <taxon>Agaricales</taxon>
        <taxon>Tricholomatineae</taxon>
        <taxon>Lyophyllaceae</taxon>
        <taxon>Asterophora</taxon>
    </lineage>
</organism>
<proteinExistence type="inferred from homology"/>
<dbReference type="GO" id="GO:0035673">
    <property type="term" value="F:oligopeptide transmembrane transporter activity"/>
    <property type="evidence" value="ECO:0007669"/>
    <property type="project" value="InterPro"/>
</dbReference>
<evidence type="ECO:0000256" key="3">
    <source>
        <dbReference type="ARBA" id="ARBA00022448"/>
    </source>
</evidence>
<dbReference type="OrthoDB" id="77405at2759"/>
<feature type="transmembrane region" description="Helical" evidence="8">
    <location>
        <begin position="606"/>
        <end position="626"/>
    </location>
</feature>
<keyword evidence="4 8" id="KW-0812">Transmembrane</keyword>
<feature type="transmembrane region" description="Helical" evidence="8">
    <location>
        <begin position="287"/>
        <end position="313"/>
    </location>
</feature>
<keyword evidence="6 8" id="KW-0472">Membrane</keyword>
<dbReference type="InterPro" id="IPR004813">
    <property type="entry name" value="OPT"/>
</dbReference>
<feature type="transmembrane region" description="Helical" evidence="8">
    <location>
        <begin position="66"/>
        <end position="86"/>
    </location>
</feature>
<dbReference type="PANTHER" id="PTHR31645">
    <property type="entry name" value="OLIGOPEPTIDE TRANSPORTER YGL114W-RELATED"/>
    <property type="match status" value="1"/>
</dbReference>
<dbReference type="GO" id="GO:0000329">
    <property type="term" value="C:fungal-type vacuole membrane"/>
    <property type="evidence" value="ECO:0007669"/>
    <property type="project" value="TreeGrafter"/>
</dbReference>
<feature type="transmembrane region" description="Helical" evidence="8">
    <location>
        <begin position="423"/>
        <end position="441"/>
    </location>
</feature>
<evidence type="ECO:0000256" key="5">
    <source>
        <dbReference type="ARBA" id="ARBA00022989"/>
    </source>
</evidence>
<dbReference type="EMBL" id="JABCKV010000115">
    <property type="protein sequence ID" value="KAG5643399.1"/>
    <property type="molecule type" value="Genomic_DNA"/>
</dbReference>
<dbReference type="InterPro" id="IPR045035">
    <property type="entry name" value="YSL-like"/>
</dbReference>
<dbReference type="NCBIfam" id="TIGR00728">
    <property type="entry name" value="OPT_sfam"/>
    <property type="match status" value="1"/>
</dbReference>
<comment type="similarity">
    <text evidence="2">Belongs to the oligopeptide OPT transporter family.</text>
</comment>
<reference evidence="9" key="1">
    <citation type="submission" date="2020-07" db="EMBL/GenBank/DDBJ databases">
        <authorList>
            <person name="Nieuwenhuis M."/>
            <person name="Van De Peppel L.J.J."/>
        </authorList>
    </citation>
    <scope>NUCLEOTIDE SEQUENCE</scope>
    <source>
        <strain evidence="9">AP01</strain>
        <tissue evidence="9">Mycelium</tissue>
    </source>
</reference>
<protein>
    <recommendedName>
        <fullName evidence="11">Oligopeptide transporter</fullName>
    </recommendedName>
</protein>
<dbReference type="Proteomes" id="UP000775547">
    <property type="component" value="Unassembled WGS sequence"/>
</dbReference>
<feature type="region of interest" description="Disordered" evidence="7">
    <location>
        <begin position="1"/>
        <end position="44"/>
    </location>
</feature>
<feature type="transmembrane region" description="Helical" evidence="8">
    <location>
        <begin position="646"/>
        <end position="667"/>
    </location>
</feature>
<feature type="transmembrane region" description="Helical" evidence="8">
    <location>
        <begin position="679"/>
        <end position="702"/>
    </location>
</feature>
<gene>
    <name evidence="9" type="ORF">DXG03_000977</name>
</gene>